<keyword evidence="2" id="KW-0732">Signal</keyword>
<keyword evidence="1" id="KW-1133">Transmembrane helix</keyword>
<accession>A0A286E2J9</accession>
<evidence type="ECO:0000313" key="4">
    <source>
        <dbReference type="Proteomes" id="UP000219669"/>
    </source>
</evidence>
<evidence type="ECO:0000256" key="1">
    <source>
        <dbReference type="SAM" id="Phobius"/>
    </source>
</evidence>
<keyword evidence="1" id="KW-0812">Transmembrane</keyword>
<feature type="chain" id="PRO_5013239159" evidence="2">
    <location>
        <begin position="24"/>
        <end position="384"/>
    </location>
</feature>
<gene>
    <name evidence="3" type="ORF">SAMN02746062_00205</name>
</gene>
<organism evidence="3 4">
    <name type="scientific">Alysiella filiformis DSM 16848</name>
    <dbReference type="NCBI Taxonomy" id="1120981"/>
    <lineage>
        <taxon>Bacteria</taxon>
        <taxon>Pseudomonadati</taxon>
        <taxon>Pseudomonadota</taxon>
        <taxon>Betaproteobacteria</taxon>
        <taxon>Neisseriales</taxon>
        <taxon>Neisseriaceae</taxon>
        <taxon>Alysiella</taxon>
    </lineage>
</organism>
<dbReference type="EMBL" id="OCNF01000001">
    <property type="protein sequence ID" value="SOD65109.1"/>
    <property type="molecule type" value="Genomic_DNA"/>
</dbReference>
<protein>
    <submittedName>
        <fullName evidence="3">Uncharacterized protein</fullName>
    </submittedName>
</protein>
<evidence type="ECO:0000256" key="2">
    <source>
        <dbReference type="SAM" id="SignalP"/>
    </source>
</evidence>
<dbReference type="Proteomes" id="UP000219669">
    <property type="component" value="Unassembled WGS sequence"/>
</dbReference>
<keyword evidence="4" id="KW-1185">Reference proteome</keyword>
<dbReference type="OrthoDB" id="8641729at2"/>
<feature type="transmembrane region" description="Helical" evidence="1">
    <location>
        <begin position="39"/>
        <end position="58"/>
    </location>
</feature>
<proteinExistence type="predicted"/>
<reference evidence="3 4" key="1">
    <citation type="submission" date="2017-09" db="EMBL/GenBank/DDBJ databases">
        <authorList>
            <person name="Ehlers B."/>
            <person name="Leendertz F.H."/>
        </authorList>
    </citation>
    <scope>NUCLEOTIDE SEQUENCE [LARGE SCALE GENOMIC DNA]</scope>
    <source>
        <strain evidence="3 4">DSM 16848</strain>
    </source>
</reference>
<keyword evidence="1" id="KW-0472">Membrane</keyword>
<sequence>MNKIQKIACLIGMMVLPMGLAVAALDTATDPIPIRFVNMFKLTLSIAAIYFILRFAYFRHSLRLHHNNQITWFTILCNFFLLFVDFFFLASTYLAVSSFREEVKKRQSQNTTPENRIILNQAQQIAGITMPAGTVLETDTNIKRTQSDPNRFIYATFPQPVIWHGIPIKSIKRQLYLNQKWANAPMIETQPAQTMAIGKWLCDELKWQFQQESVNKIPYTQSAEPYVYLHTCFLKQGQTVSLPAFQTTFSVKSIERPNDTFTGVKQGLWLATLSRNPDHSQNDDMDFYPFNVMVDSNQVIHYFFIELKNAPDKYCGLPEGTLLAWRKSEPDVIQVVSNPQYIPQACWGKKLQVVSVDEMQKILPQYDSYHFKYAKRRFKQTSTQ</sequence>
<name>A0A286E2J9_9NEIS</name>
<evidence type="ECO:0000313" key="3">
    <source>
        <dbReference type="EMBL" id="SOD65109.1"/>
    </source>
</evidence>
<feature type="signal peptide" evidence="2">
    <location>
        <begin position="1"/>
        <end position="23"/>
    </location>
</feature>
<dbReference type="AlphaFoldDB" id="A0A286E2J9"/>
<dbReference type="RefSeq" id="WP_143269083.1">
    <property type="nucleotide sequence ID" value="NZ_CP083931.1"/>
</dbReference>
<feature type="transmembrane region" description="Helical" evidence="1">
    <location>
        <begin position="70"/>
        <end position="96"/>
    </location>
</feature>